<name>A0A9X2DTY7_9BACI</name>
<dbReference type="SUPFAM" id="SSF52413">
    <property type="entry name" value="UDP-glucose/GDP-mannose dehydrogenase C-terminal domain"/>
    <property type="match status" value="1"/>
</dbReference>
<keyword evidence="5 8" id="KW-0520">NAD</keyword>
<comment type="catalytic activity">
    <reaction evidence="6 8">
        <text>UDP-alpha-D-glucose + 2 NAD(+) + H2O = UDP-alpha-D-glucuronate + 2 NADH + 3 H(+)</text>
        <dbReference type="Rhea" id="RHEA:23596"/>
        <dbReference type="ChEBI" id="CHEBI:15377"/>
        <dbReference type="ChEBI" id="CHEBI:15378"/>
        <dbReference type="ChEBI" id="CHEBI:57540"/>
        <dbReference type="ChEBI" id="CHEBI:57945"/>
        <dbReference type="ChEBI" id="CHEBI:58052"/>
        <dbReference type="ChEBI" id="CHEBI:58885"/>
        <dbReference type="EC" id="1.1.1.22"/>
    </reaction>
</comment>
<dbReference type="PANTHER" id="PTHR43750">
    <property type="entry name" value="UDP-GLUCOSE 6-DEHYDROGENASE TUAD"/>
    <property type="match status" value="1"/>
</dbReference>
<feature type="binding site" evidence="10">
    <location>
        <position position="255"/>
    </location>
    <ligand>
        <name>substrate</name>
    </ligand>
</feature>
<feature type="binding site" evidence="11">
    <location>
        <position position="35"/>
    </location>
    <ligand>
        <name>NAD(+)</name>
        <dbReference type="ChEBI" id="CHEBI:57540"/>
    </ligand>
</feature>
<sequence length="442" mass="48234">MQITVVGTGYVGLVTGVTFAEVGHEVICIDVDSTKIKMLKRGEVPFYEPGLQQLLVHNLANGRLTFTTDGDEAYRLRDVIYVAVGTPSKADGAVDVSYMEQAVVDVAKAIEEYTVIVIKSTVPVGTNERVRAMVAQHTSCPFDLVSNPEFLREGSAIYDIYHGDRIVIGAEHERAAETVAMLHKPFGTPIFHTDPRSAELIKYAANAFLATKISYINEIANLCERLGANVDAVAHGIGLDRRIGAQFLQAGLGYGGSCFPKDTRALLHMAETAQSDLRVLAAASTVNERQPYVVIEKLKKRFSSLRGLRIALLGLSFKPNTDDLREAVSLVILQELQAAGASLIVYDPVVDHPKGNRVLEQVMFAGSIDEALSGAEASIIVTEWEEIKAFPLARYKVLMKEAVVIDGRNCYPLAKAEKAGVEYYSIGRPAVNEQQPSQLLKQ</sequence>
<dbReference type="NCBIfam" id="TIGR03026">
    <property type="entry name" value="NDP-sugDHase"/>
    <property type="match status" value="1"/>
</dbReference>
<feature type="binding site" evidence="11">
    <location>
        <position position="325"/>
    </location>
    <ligand>
        <name>NAD(+)</name>
        <dbReference type="ChEBI" id="CHEBI:57540"/>
    </ligand>
</feature>
<dbReference type="PANTHER" id="PTHR43750:SF4">
    <property type="entry name" value="UDP-GLUCOSE 6-DEHYDROGENASE YWQF"/>
    <property type="match status" value="1"/>
</dbReference>
<evidence type="ECO:0000256" key="1">
    <source>
        <dbReference type="ARBA" id="ARBA00004701"/>
    </source>
</evidence>
<dbReference type="SUPFAM" id="SSF51735">
    <property type="entry name" value="NAD(P)-binding Rossmann-fold domains"/>
    <property type="match status" value="1"/>
</dbReference>
<dbReference type="Proteomes" id="UP001139179">
    <property type="component" value="Unassembled WGS sequence"/>
</dbReference>
<dbReference type="GO" id="GO:0051287">
    <property type="term" value="F:NAD binding"/>
    <property type="evidence" value="ECO:0007669"/>
    <property type="project" value="InterPro"/>
</dbReference>
<comment type="function">
    <text evidence="7">Catalyzes the conversion of UDP-glucose into UDP-glucuronate, one of the precursors of teichuronic acid.</text>
</comment>
<dbReference type="AlphaFoldDB" id="A0A9X2DTY7"/>
<dbReference type="InterPro" id="IPR036291">
    <property type="entry name" value="NAD(P)-bd_dom_sf"/>
</dbReference>
<evidence type="ECO:0000256" key="4">
    <source>
        <dbReference type="ARBA" id="ARBA00023002"/>
    </source>
</evidence>
<dbReference type="SMART" id="SM00984">
    <property type="entry name" value="UDPG_MGDP_dh_C"/>
    <property type="match status" value="1"/>
</dbReference>
<feature type="binding site" evidence="11">
    <location>
        <position position="153"/>
    </location>
    <ligand>
        <name>NAD(+)</name>
        <dbReference type="ChEBI" id="CHEBI:57540"/>
    </ligand>
</feature>
<dbReference type="InterPro" id="IPR001732">
    <property type="entry name" value="UDP-Glc/GDP-Man_DH_N"/>
</dbReference>
<dbReference type="Gene3D" id="1.20.5.100">
    <property type="entry name" value="Cytochrome c1, transmembrane anchor, C-terminal"/>
    <property type="match status" value="1"/>
</dbReference>
<dbReference type="InterPro" id="IPR028357">
    <property type="entry name" value="UDPglc_DH_bac"/>
</dbReference>
<dbReference type="GO" id="GO:0000271">
    <property type="term" value="P:polysaccharide biosynthetic process"/>
    <property type="evidence" value="ECO:0007669"/>
    <property type="project" value="InterPro"/>
</dbReference>
<evidence type="ECO:0000256" key="8">
    <source>
        <dbReference type="PIRNR" id="PIRNR000124"/>
    </source>
</evidence>
<dbReference type="Pfam" id="PF00984">
    <property type="entry name" value="UDPG_MGDP_dh"/>
    <property type="match status" value="1"/>
</dbReference>
<comment type="caution">
    <text evidence="13">The sequence shown here is derived from an EMBL/GenBank/DDBJ whole genome shotgun (WGS) entry which is preliminary data.</text>
</comment>
<dbReference type="GO" id="GO:0003979">
    <property type="term" value="F:UDP-glucose 6-dehydrogenase activity"/>
    <property type="evidence" value="ECO:0007669"/>
    <property type="project" value="UniProtKB-EC"/>
</dbReference>
<feature type="binding site" evidence="11">
    <location>
        <position position="30"/>
    </location>
    <ligand>
        <name>NAD(+)</name>
        <dbReference type="ChEBI" id="CHEBI:57540"/>
    </ligand>
</feature>
<evidence type="ECO:0000256" key="7">
    <source>
        <dbReference type="ARBA" id="ARBA00053241"/>
    </source>
</evidence>
<comment type="pathway">
    <text evidence="1">Nucleotide-sugar biosynthesis; UDP-alpha-D-glucuronate biosynthesis; UDP-alpha-D-glucuronate from UDP-alpha-D-glucose: step 1/1.</text>
</comment>
<evidence type="ECO:0000313" key="14">
    <source>
        <dbReference type="Proteomes" id="UP001139179"/>
    </source>
</evidence>
<dbReference type="FunFam" id="1.20.5.100:FF:000001">
    <property type="entry name" value="UDP-glucose 6-dehydrogenase"/>
    <property type="match status" value="1"/>
</dbReference>
<evidence type="ECO:0000313" key="13">
    <source>
        <dbReference type="EMBL" id="MCM3715318.1"/>
    </source>
</evidence>
<accession>A0A9X2DTY7</accession>
<feature type="binding site" evidence="11">
    <location>
        <position position="86"/>
    </location>
    <ligand>
        <name>NAD(+)</name>
        <dbReference type="ChEBI" id="CHEBI:57540"/>
    </ligand>
</feature>
<dbReference type="InterPro" id="IPR014027">
    <property type="entry name" value="UDP-Glc/GDP-Man_DH_C"/>
</dbReference>
<dbReference type="PIRSF" id="PIRSF500134">
    <property type="entry name" value="UDPglc_DH_bac"/>
    <property type="match status" value="1"/>
</dbReference>
<feature type="active site" description="Nucleophile" evidence="9">
    <location>
        <position position="258"/>
    </location>
</feature>
<evidence type="ECO:0000256" key="3">
    <source>
        <dbReference type="ARBA" id="ARBA00012954"/>
    </source>
</evidence>
<feature type="domain" description="UDP-glucose/GDP-mannose dehydrogenase C-terminal" evidence="12">
    <location>
        <begin position="311"/>
        <end position="413"/>
    </location>
</feature>
<dbReference type="Pfam" id="PF03720">
    <property type="entry name" value="UDPG_MGDP_dh_C"/>
    <property type="match status" value="1"/>
</dbReference>
<dbReference type="EC" id="1.1.1.22" evidence="3 8"/>
<keyword evidence="4 8" id="KW-0560">Oxidoreductase</keyword>
<evidence type="ECO:0000259" key="12">
    <source>
        <dbReference type="SMART" id="SM00984"/>
    </source>
</evidence>
<dbReference type="InterPro" id="IPR008927">
    <property type="entry name" value="6-PGluconate_DH-like_C_sf"/>
</dbReference>
<feature type="binding site" evidence="11">
    <location>
        <position position="121"/>
    </location>
    <ligand>
        <name>NAD(+)</name>
        <dbReference type="ChEBI" id="CHEBI:57540"/>
    </ligand>
</feature>
<evidence type="ECO:0000256" key="11">
    <source>
        <dbReference type="PIRSR" id="PIRSR500134-3"/>
    </source>
</evidence>
<evidence type="ECO:0000256" key="9">
    <source>
        <dbReference type="PIRSR" id="PIRSR500134-1"/>
    </source>
</evidence>
<evidence type="ECO:0000256" key="2">
    <source>
        <dbReference type="ARBA" id="ARBA00006601"/>
    </source>
</evidence>
<protein>
    <recommendedName>
        <fullName evidence="3 8">UDP-glucose 6-dehydrogenase</fullName>
        <ecNumber evidence="3 8">1.1.1.22</ecNumber>
    </recommendedName>
</protein>
<dbReference type="RefSeq" id="WP_251224074.1">
    <property type="nucleotide sequence ID" value="NZ_JAMBOL010000014.1"/>
</dbReference>
<feature type="binding site" evidence="10">
    <location>
        <position position="202"/>
    </location>
    <ligand>
        <name>substrate</name>
    </ligand>
</feature>
<feature type="binding site" evidence="10">
    <location>
        <position position="318"/>
    </location>
    <ligand>
        <name>substrate</name>
    </ligand>
</feature>
<organism evidence="13 14">
    <name type="scientific">Halalkalibacter oceani</name>
    <dbReference type="NCBI Taxonomy" id="1653776"/>
    <lineage>
        <taxon>Bacteria</taxon>
        <taxon>Bacillati</taxon>
        <taxon>Bacillota</taxon>
        <taxon>Bacilli</taxon>
        <taxon>Bacillales</taxon>
        <taxon>Bacillaceae</taxon>
        <taxon>Halalkalibacter</taxon>
    </lineage>
</organism>
<dbReference type="Gene3D" id="3.40.50.720">
    <property type="entry name" value="NAD(P)-binding Rossmann-like Domain"/>
    <property type="match status" value="2"/>
</dbReference>
<proteinExistence type="inferred from homology"/>
<evidence type="ECO:0000256" key="10">
    <source>
        <dbReference type="PIRSR" id="PIRSR500134-2"/>
    </source>
</evidence>
<dbReference type="Pfam" id="PF03721">
    <property type="entry name" value="UDPG_MGDP_dh_N"/>
    <property type="match status" value="1"/>
</dbReference>
<dbReference type="SUPFAM" id="SSF48179">
    <property type="entry name" value="6-phosphogluconate dehydrogenase C-terminal domain-like"/>
    <property type="match status" value="1"/>
</dbReference>
<evidence type="ECO:0000256" key="5">
    <source>
        <dbReference type="ARBA" id="ARBA00023027"/>
    </source>
</evidence>
<evidence type="ECO:0000256" key="6">
    <source>
        <dbReference type="ARBA" id="ARBA00047473"/>
    </source>
</evidence>
<dbReference type="InterPro" id="IPR036220">
    <property type="entry name" value="UDP-Glc/GDP-Man_DH_C_sf"/>
</dbReference>
<feature type="binding site" evidence="10">
    <location>
        <begin position="150"/>
        <end position="153"/>
    </location>
    <ligand>
        <name>substrate</name>
    </ligand>
</feature>
<dbReference type="PIRSF" id="PIRSF000124">
    <property type="entry name" value="UDPglc_GDPman_dh"/>
    <property type="match status" value="1"/>
</dbReference>
<dbReference type="InterPro" id="IPR014026">
    <property type="entry name" value="UDP-Glc/GDP-Man_DH_dimer"/>
</dbReference>
<keyword evidence="14" id="KW-1185">Reference proteome</keyword>
<dbReference type="EMBL" id="JAMBOL010000014">
    <property type="protein sequence ID" value="MCM3715318.1"/>
    <property type="molecule type" value="Genomic_DNA"/>
</dbReference>
<gene>
    <name evidence="13" type="ORF">M3202_14700</name>
</gene>
<feature type="binding site" evidence="10">
    <location>
        <begin position="247"/>
        <end position="251"/>
    </location>
    <ligand>
        <name>substrate</name>
    </ligand>
</feature>
<feature type="binding site" evidence="11">
    <location>
        <position position="261"/>
    </location>
    <ligand>
        <name>NAD(+)</name>
        <dbReference type="ChEBI" id="CHEBI:57540"/>
    </ligand>
</feature>
<comment type="similarity">
    <text evidence="2 8">Belongs to the UDP-glucose/GDP-mannose dehydrogenase family.</text>
</comment>
<reference evidence="13" key="1">
    <citation type="submission" date="2022-05" db="EMBL/GenBank/DDBJ databases">
        <title>Comparative Genomics of Spacecraft Associated Microbes.</title>
        <authorList>
            <person name="Tran M.T."/>
            <person name="Wright A."/>
            <person name="Seuylemezian A."/>
            <person name="Eisen J."/>
            <person name="Coil D."/>
        </authorList>
    </citation>
    <scope>NUCLEOTIDE SEQUENCE</scope>
    <source>
        <strain evidence="13">214.1.1</strain>
    </source>
</reference>
<dbReference type="InterPro" id="IPR017476">
    <property type="entry name" value="UDP-Glc/GDP-Man"/>
</dbReference>